<accession>Q110T4</accession>
<feature type="compositionally biased region" description="Basic and acidic residues" evidence="1">
    <location>
        <begin position="242"/>
        <end position="254"/>
    </location>
</feature>
<dbReference type="Pfam" id="PF04151">
    <property type="entry name" value="PPC"/>
    <property type="match status" value="4"/>
</dbReference>
<evidence type="ECO:0000259" key="2">
    <source>
        <dbReference type="Pfam" id="PF04151"/>
    </source>
</evidence>
<dbReference type="InterPro" id="IPR007280">
    <property type="entry name" value="Peptidase_C_arc/bac"/>
</dbReference>
<gene>
    <name evidence="3" type="ordered locus">Tery_2814</name>
</gene>
<feature type="domain" description="Peptidase C-terminal archaeal/bacterial" evidence="2">
    <location>
        <begin position="520"/>
        <end position="582"/>
    </location>
</feature>
<dbReference type="STRING" id="203124.Tery_2814"/>
<feature type="domain" description="Peptidase C-terminal archaeal/bacterial" evidence="2">
    <location>
        <begin position="640"/>
        <end position="705"/>
    </location>
</feature>
<dbReference type="EMBL" id="CP000393">
    <property type="protein sequence ID" value="ABG51990.1"/>
    <property type="molecule type" value="Genomic_DNA"/>
</dbReference>
<dbReference type="NCBIfam" id="TIGR04183">
    <property type="entry name" value="Por_Secre_tail"/>
    <property type="match status" value="2"/>
</dbReference>
<dbReference type="eggNOG" id="COG2931">
    <property type="taxonomic scope" value="Bacteria"/>
</dbReference>
<dbReference type="KEGG" id="ter:Tery_2814"/>
<feature type="domain" description="Peptidase C-terminal archaeal/bacterial" evidence="2">
    <location>
        <begin position="400"/>
        <end position="464"/>
    </location>
</feature>
<dbReference type="InterPro" id="IPR013783">
    <property type="entry name" value="Ig-like_fold"/>
</dbReference>
<feature type="domain" description="Peptidase C-terminal archaeal/bacterial" evidence="2">
    <location>
        <begin position="282"/>
        <end position="344"/>
    </location>
</feature>
<feature type="region of interest" description="Disordered" evidence="1">
    <location>
        <begin position="240"/>
        <end position="260"/>
    </location>
</feature>
<evidence type="ECO:0000256" key="1">
    <source>
        <dbReference type="SAM" id="MobiDB-lite"/>
    </source>
</evidence>
<reference evidence="3" key="1">
    <citation type="submission" date="2006-06" db="EMBL/GenBank/DDBJ databases">
        <title>Complete sequence of Trichodesmium erythraeum IMS101.</title>
        <authorList>
            <consortium name="US DOE Joint Genome Institute"/>
            <person name="Copeland A."/>
            <person name="Lucas S."/>
            <person name="Lapidus A."/>
            <person name="Barry K."/>
            <person name="Detter J.C."/>
            <person name="Glavina del Rio T."/>
            <person name="Hammon N."/>
            <person name="Israni S."/>
            <person name="Dalin E."/>
            <person name="Tice H."/>
            <person name="Pitluck S."/>
            <person name="Kiss H."/>
            <person name="Munk A.C."/>
            <person name="Brettin T."/>
            <person name="Bruce D."/>
            <person name="Han C."/>
            <person name="Tapia R."/>
            <person name="Gilna P."/>
            <person name="Schmutz J."/>
            <person name="Larimer F."/>
            <person name="Land M."/>
            <person name="Hauser L."/>
            <person name="Kyrpides N."/>
            <person name="Kim E."/>
            <person name="Richardson P."/>
        </authorList>
    </citation>
    <scope>NUCLEOTIDE SEQUENCE [LARGE SCALE GENOMIC DNA]</scope>
    <source>
        <strain evidence="3">IMS101</strain>
    </source>
</reference>
<sequence>MFETGDINVNKIDDPLVPLEGQSDVEQIITSSSTSNIEHNFLGLSSESELLDTAESLSKSTETTVEKTEIITPGDVKGTEKEDIDTITGEALKNLNVTPLEEDLLTKTRITNRKRSKKIDPGSDAENAHDLDKIGKSPTTYNEKIGYRSGGSRDKSDYYKFTLQGQKKQKFNDLNIVLDGLNANANIQLFDEDGKTIIDQSRKKGKREEEINQILNNGTYYLNVQAQGKAKTQYSLSLSSDQVKDEDGKRKDAQDLGSLKKKPQRIKDDIGFQLGSVRDQKDFFEFSVNRDSEVTITLDALKEDANLKLLNKQGSLLFSSSNENREKEKINTILEKGKYFVEVAPESGDRTNYMLSLSADDEIEDPDGQIPGKNLGKLTSKTISKTDRIGSQRGFIDSDDFWEFQLTKETDLTINLDSLKANADLELYDSDGTTLIFSSKNEGREEEEIEAILEKGIYYVRVKSVGGSSTKYRLSLSGDTDITEEDDKLPGTSLGELGAEEVTQRDRIGFGRGSLRDFQDYYSFSLGEKSDVNISLDNLRANAELELLGIDGRTIEKSNKKGRASETIDSILAPGDYYVKVSPVGKAKTKYDLGLTANPAIDDYSNPKQAKEIGILYEENTYEETNEIGFKRGSVRDFADYFHFELAQSQQVNISLDNLRKNAGLQLLGGENGKKQIEISNEKGRQPEEINKDLEPGNYYVKVFSVGKLKTGYELSFEALSPDEAPYVVAPGIEDVKVKEDRNIRPFNVSKFFKDPDSRIETIEVTDNTNPGLVIPSEKNKNLKGKKLELELVKNQNGYGEITITATSKGKTVSDTFAVDVTPVDDPPKLKLPIDNVNVDEDAPKKEITLSNHFEDIDSDLTYKVINNNNGSLLSPSINGNTLTLEFSKDQNGEAKIKVQATGDGKSVTDTFTVNVDPVDDPLFVDKPRENLSVEEDNPNEVIDLSKVFKDIDSQITLAFSDDNNTNQNLVKATLDSESQTLSLNFEADQHGEADVTVTANSDGKPVEDSFTVTVAPVDDPPRLIKEINDLNVLEDADNTNINLSEHFEDVDSVINYSVVANNNTGMVKDSANGNILNLDYVQDKYGSGDITVRAESNGLSVEDTFTVNVAPVDDPPKVVNPIADVSVNEDAPATSIDLSNVFSDIDNEDAAITKAVITNSNSGLVTPVIDGNNLSLNYIPNASGIAEITVEGTSNGLTVSDTFTVNVAPVDDPIVVVNQIADVSVNEDAPATSIDLSNVFSDSDNEDAAITKAVITNSNSGLVNPVIEGNNLSLNYIPNASGMAEITVEGTSNGLTVSDTFTVNVAPVDDPIVVVNQIADVSVNEDAPATSIDLSNVFSDSDNEDAAITKAVITNSNSGLVNPVIDGNNLTLNYMPNASGVAEITVEGTSNGLTVSDTFTVNVAPVDDPIVVVNQIADVSVNEDAPATSIDLSNVFSDSDNEDAAITKAVITNSNSGLVNPVIDGNNLTLNYMPNASGVAEITVEGTSNGLTVSDTFTVNVAPVDDPIVVVNQIADVSVNEDAPATSIDLSNVFSDIDNEDAAITKAVITNSNSGLVNPEIEGNNLTLNYIPNASGVAEITVEGTSNGLTVSNTFTVNVAPVDDPPVVVNPIADVSVNEDAPATSIDLSNVFSDIDNDDAAITKAVITNSNSGLVNPVIDGNNLTLNYIPNASGVAEITVEGTSNGLTVSDTFTVNVAPVYDPPDYPPVVANPIADVVVNEDAPATYIDLSNVFTDIDNDDADITKAVITNSNSGLVTPVIDGNNLSLNYIPNASGMAEITVEGTSNGLTVSDTFTVNVAVTTGRSSWEGTLGSDDDDNPTRNGKYYDDYLLNGVSPGEQVTVDMTASFDTYLQLVNAATGEVIAYNDDGGSGANSSLTFTVESNINYLIRSTSYSSGATGVYTVETSRGLMILRDDVPPVVANPIADVVVDEDAPATSIDLSNVFSDIDNEDAAITKAVITNSNSGLVTPVIDGNNLTLNYIPNASGIAEITVEGTSNGLTVSDTFTVNVAPVDDPPVVVNPIADVSVNEDAPATPIDLSNVFTDIDNDDAAITKAVITNSNSGLVTPVIDGNNLSLNYIPNASGMAEITVEGTSNGLTVSDTFTVNVAVTTGRSSWEGTLGSDDDDNPTRNGKYYDDYLLNGVSPGEQVTVDMTASFDTYLQLVNAATGEVIAYNDDGGSGANSSLTFTVESNINYLIRSTSYSSGATGVYTVETSQGLMIPSIAPSQSLNGYLGSSTQDNPTRNGKYYNDYLLTGVSPGEQITLNLSADFDTYLQLVNAQTGELITYNDDGGSGTNSSLTFTVESNINYLIRATSYAPAQTGVHTLSVLR</sequence>
<dbReference type="RefSeq" id="WP_011612351.1">
    <property type="nucleotide sequence ID" value="NC_008312.1"/>
</dbReference>
<dbReference type="HOGENOM" id="CLU_229832_0_0_3"/>
<feature type="compositionally biased region" description="Basic and acidic residues" evidence="1">
    <location>
        <begin position="118"/>
        <end position="135"/>
    </location>
</feature>
<dbReference type="SUPFAM" id="SSF89260">
    <property type="entry name" value="Collagen-binding domain"/>
    <property type="match status" value="5"/>
</dbReference>
<name>Q110T4_TRIEI</name>
<feature type="region of interest" description="Disordered" evidence="1">
    <location>
        <begin position="114"/>
        <end position="151"/>
    </location>
</feature>
<evidence type="ECO:0000313" key="3">
    <source>
        <dbReference type="EMBL" id="ABG51990.1"/>
    </source>
</evidence>
<dbReference type="InterPro" id="IPR026444">
    <property type="entry name" value="Secre_tail"/>
</dbReference>
<dbReference type="Gene3D" id="2.60.40.10">
    <property type="entry name" value="Immunoglobulins"/>
    <property type="match status" value="2"/>
</dbReference>
<organism evidence="3">
    <name type="scientific">Trichodesmium erythraeum (strain IMS101)</name>
    <dbReference type="NCBI Taxonomy" id="203124"/>
    <lineage>
        <taxon>Bacteria</taxon>
        <taxon>Bacillati</taxon>
        <taxon>Cyanobacteriota</taxon>
        <taxon>Cyanophyceae</taxon>
        <taxon>Oscillatoriophycideae</taxon>
        <taxon>Oscillatoriales</taxon>
        <taxon>Microcoleaceae</taxon>
        <taxon>Trichodesmium</taxon>
    </lineage>
</organism>
<proteinExistence type="predicted"/>
<protein>
    <submittedName>
        <fullName evidence="3">Peptidase-like</fullName>
    </submittedName>
</protein>
<dbReference type="eggNOG" id="COG1572">
    <property type="taxonomic scope" value="Bacteria"/>
</dbReference>
<dbReference type="Gene3D" id="2.60.120.380">
    <property type="match status" value="8"/>
</dbReference>